<name>A0AAD4W5S2_PRUDU</name>
<reference evidence="3 4" key="1">
    <citation type="journal article" date="2022" name="G3 (Bethesda)">
        <title>Whole-genome sequence and methylome profiling of the almond [Prunus dulcis (Mill.) D.A. Webb] cultivar 'Nonpareil'.</title>
        <authorList>
            <person name="D'Amico-Willman K.M."/>
            <person name="Ouma W.Z."/>
            <person name="Meulia T."/>
            <person name="Sideli G.M."/>
            <person name="Gradziel T.M."/>
            <person name="Fresnedo-Ramirez J."/>
        </authorList>
    </citation>
    <scope>NUCLEOTIDE SEQUENCE [LARGE SCALE GENOMIC DNA]</scope>
    <source>
        <strain evidence="3">Clone GOH B32 T37-40</strain>
    </source>
</reference>
<keyword evidence="4" id="KW-1185">Reference proteome</keyword>
<organism evidence="3 4">
    <name type="scientific">Prunus dulcis</name>
    <name type="common">Almond</name>
    <name type="synonym">Amygdalus dulcis</name>
    <dbReference type="NCBI Taxonomy" id="3755"/>
    <lineage>
        <taxon>Eukaryota</taxon>
        <taxon>Viridiplantae</taxon>
        <taxon>Streptophyta</taxon>
        <taxon>Embryophyta</taxon>
        <taxon>Tracheophyta</taxon>
        <taxon>Spermatophyta</taxon>
        <taxon>Magnoliopsida</taxon>
        <taxon>eudicotyledons</taxon>
        <taxon>Gunneridae</taxon>
        <taxon>Pentapetalae</taxon>
        <taxon>rosids</taxon>
        <taxon>fabids</taxon>
        <taxon>Rosales</taxon>
        <taxon>Rosaceae</taxon>
        <taxon>Amygdaloideae</taxon>
        <taxon>Amygdaleae</taxon>
        <taxon>Prunus</taxon>
    </lineage>
</organism>
<feature type="domain" description="Retrotransposon gag" evidence="2">
    <location>
        <begin position="15"/>
        <end position="70"/>
    </location>
</feature>
<gene>
    <name evidence="3" type="ORF">L3X38_026151</name>
</gene>
<evidence type="ECO:0000313" key="4">
    <source>
        <dbReference type="Proteomes" id="UP001054821"/>
    </source>
</evidence>
<dbReference type="AlphaFoldDB" id="A0AAD4W5S2"/>
<evidence type="ECO:0000313" key="3">
    <source>
        <dbReference type="EMBL" id="KAI5336017.1"/>
    </source>
</evidence>
<sequence length="227" mass="25949">MLSCGWRCRSMKIDQGRFTFETWDAFKKDIMLHFYPENAKYEAKEKLRWLKQMGSMKDYVTTFTNLLFELSLLSSSRRMIKETPNSKEEKGNSGSGGGDNKPKESGKSSNKSNSHKSFVKKNDKGDKGNDKSKLACYLYDGPCMMRDDPQKKALNAMNQEKEKEANRECGKQRDLGVGLKGSRQYEDSEFNCQAIDGVARDVKLHIATWKEVDDFSVISMDDYDVHG</sequence>
<accession>A0AAD4W5S2</accession>
<proteinExistence type="predicted"/>
<dbReference type="Pfam" id="PF03732">
    <property type="entry name" value="Retrotrans_gag"/>
    <property type="match status" value="1"/>
</dbReference>
<protein>
    <recommendedName>
        <fullName evidence="2">Retrotransposon gag domain-containing protein</fullName>
    </recommendedName>
</protein>
<feature type="compositionally biased region" description="Basic and acidic residues" evidence="1">
    <location>
        <begin position="81"/>
        <end position="91"/>
    </location>
</feature>
<evidence type="ECO:0000256" key="1">
    <source>
        <dbReference type="SAM" id="MobiDB-lite"/>
    </source>
</evidence>
<evidence type="ECO:0000259" key="2">
    <source>
        <dbReference type="Pfam" id="PF03732"/>
    </source>
</evidence>
<feature type="region of interest" description="Disordered" evidence="1">
    <location>
        <begin position="81"/>
        <end position="128"/>
    </location>
</feature>
<dbReference type="Proteomes" id="UP001054821">
    <property type="component" value="Chromosome 4"/>
</dbReference>
<dbReference type="InterPro" id="IPR005162">
    <property type="entry name" value="Retrotrans_gag_dom"/>
</dbReference>
<comment type="caution">
    <text evidence="3">The sequence shown here is derived from an EMBL/GenBank/DDBJ whole genome shotgun (WGS) entry which is preliminary data.</text>
</comment>
<dbReference type="EMBL" id="JAJFAZ020000004">
    <property type="protein sequence ID" value="KAI5336017.1"/>
    <property type="molecule type" value="Genomic_DNA"/>
</dbReference>